<organism evidence="2 3">
    <name type="scientific">Acinetobacter albensis</name>
    <dbReference type="NCBI Taxonomy" id="1673609"/>
    <lineage>
        <taxon>Bacteria</taxon>
        <taxon>Pseudomonadati</taxon>
        <taxon>Pseudomonadota</taxon>
        <taxon>Gammaproteobacteria</taxon>
        <taxon>Moraxellales</taxon>
        <taxon>Moraxellaceae</taxon>
        <taxon>Acinetobacter</taxon>
    </lineage>
</organism>
<dbReference type="GO" id="GO:0016020">
    <property type="term" value="C:membrane"/>
    <property type="evidence" value="ECO:0007669"/>
    <property type="project" value="InterPro"/>
</dbReference>
<dbReference type="EMBL" id="FMBK01000007">
    <property type="protein sequence ID" value="SCC72137.1"/>
    <property type="molecule type" value="Genomic_DNA"/>
</dbReference>
<evidence type="ECO:0000313" key="3">
    <source>
        <dbReference type="Proteomes" id="UP000243661"/>
    </source>
</evidence>
<reference evidence="2 3" key="1">
    <citation type="submission" date="2016-08" db="EMBL/GenBank/DDBJ databases">
        <authorList>
            <person name="Seilhamer J.J."/>
        </authorList>
    </citation>
    <scope>NUCLEOTIDE SEQUENCE [LARGE SCALE GENOMIC DNA]</scope>
    <source>
        <strain evidence="2 3">ANC 4874</strain>
    </source>
</reference>
<dbReference type="InterPro" id="IPR005074">
    <property type="entry name" value="Peptidase_C39"/>
</dbReference>
<name>A0A1C4GVA1_9GAMM</name>
<accession>A0A1C4GVA1</accession>
<sequence>MALNIPEALLNLEANCGVFALWMIFQQYGVEMDIDELVKVSGHHYEDGTFTLALAIALKKYGFEVSFYSEVDPHVDPKEVSYYETAQKMQLSIQAALSYQQIQQIFEQGKLIIVYYDTLEGVGNQSLVYSMDDQEICFFDSFDPMPKMIFEQQRKAEGICQQVIVIDGRHLQLQSIKLN</sequence>
<dbReference type="GO" id="GO:0006508">
    <property type="term" value="P:proteolysis"/>
    <property type="evidence" value="ECO:0007669"/>
    <property type="project" value="InterPro"/>
</dbReference>
<gene>
    <name evidence="2" type="ORF">GA0116959_107175</name>
</gene>
<dbReference type="RefSeq" id="WP_092719936.1">
    <property type="nucleotide sequence ID" value="NZ_FMBK01000007.1"/>
</dbReference>
<dbReference type="GO" id="GO:0005524">
    <property type="term" value="F:ATP binding"/>
    <property type="evidence" value="ECO:0007669"/>
    <property type="project" value="InterPro"/>
</dbReference>
<dbReference type="GO" id="GO:0008233">
    <property type="term" value="F:peptidase activity"/>
    <property type="evidence" value="ECO:0007669"/>
    <property type="project" value="InterPro"/>
</dbReference>
<dbReference type="OrthoDB" id="6710077at2"/>
<proteinExistence type="predicted"/>
<evidence type="ECO:0000259" key="1">
    <source>
        <dbReference type="Pfam" id="PF03412"/>
    </source>
</evidence>
<dbReference type="Gene3D" id="3.90.70.10">
    <property type="entry name" value="Cysteine proteinases"/>
    <property type="match status" value="1"/>
</dbReference>
<dbReference type="AlphaFoldDB" id="A0A1C4GVA1"/>
<feature type="domain" description="Peptidase C39" evidence="1">
    <location>
        <begin position="13"/>
        <end position="68"/>
    </location>
</feature>
<evidence type="ECO:0000313" key="2">
    <source>
        <dbReference type="EMBL" id="SCC72137.1"/>
    </source>
</evidence>
<dbReference type="Proteomes" id="UP000243661">
    <property type="component" value="Unassembled WGS sequence"/>
</dbReference>
<protein>
    <submittedName>
        <fullName evidence="2">Peptidase C39 family protein</fullName>
    </submittedName>
</protein>
<dbReference type="Pfam" id="PF03412">
    <property type="entry name" value="Peptidase_C39"/>
    <property type="match status" value="1"/>
</dbReference>